<evidence type="ECO:0000313" key="4">
    <source>
        <dbReference type="Proteomes" id="UP001589683"/>
    </source>
</evidence>
<dbReference type="RefSeq" id="WP_213890870.1">
    <property type="nucleotide sequence ID" value="NZ_JAGFNU010000015.1"/>
</dbReference>
<evidence type="ECO:0000256" key="2">
    <source>
        <dbReference type="ARBA" id="ARBA00022679"/>
    </source>
</evidence>
<keyword evidence="1" id="KW-0328">Glycosyltransferase</keyword>
<dbReference type="InterPro" id="IPR002516">
    <property type="entry name" value="Glyco_trans_11"/>
</dbReference>
<sequence>MDVVIARLFGGLGNQLFQYAVGRAVAERNKCGLLLDTRETDEKGGHWKYALSHFNVNATIGDDSNLPPARSDTLRYYFWRYLSKNPEFIREKHLGFNENINQLSANTYLHGYFQSEKYFTDYAEVLHRELAIKTAPTKENERWLQQIDACNSVSLHVRRGDYAAAGSTYAVCDKNYYDRALEIIAEKTASEPEVFVFSDDPVWAKQNMRFGVKTHFSDHNESAKHYEDMRLISCCKHNIVANSTFSWWGSWLNRNPDKIVVAPKDWFGKQKMQNPDIAPESWIRL</sequence>
<comment type="caution">
    <text evidence="3">The sequence shown here is derived from an EMBL/GenBank/DDBJ whole genome shotgun (WGS) entry which is preliminary data.</text>
</comment>
<accession>A0ABV5JBV2</accession>
<gene>
    <name evidence="3" type="ORF">ACFFUT_03860</name>
</gene>
<protein>
    <submittedName>
        <fullName evidence="3">Alpha-1,2-fucosyltransferase</fullName>
    </submittedName>
</protein>
<keyword evidence="2" id="KW-0808">Transferase</keyword>
<dbReference type="EMBL" id="JBHMEA010000008">
    <property type="protein sequence ID" value="MFB9230923.1"/>
    <property type="molecule type" value="Genomic_DNA"/>
</dbReference>
<reference evidence="3 4" key="1">
    <citation type="submission" date="2024-09" db="EMBL/GenBank/DDBJ databases">
        <authorList>
            <person name="Sun Q."/>
            <person name="Mori K."/>
        </authorList>
    </citation>
    <scope>NUCLEOTIDE SEQUENCE [LARGE SCALE GENOMIC DNA]</scope>
    <source>
        <strain evidence="3 4">CECT 8726</strain>
    </source>
</reference>
<proteinExistence type="predicted"/>
<dbReference type="PANTHER" id="PTHR11927">
    <property type="entry name" value="GALACTOSIDE 2-L-FUCOSYLTRANSFERASE"/>
    <property type="match status" value="1"/>
</dbReference>
<dbReference type="CDD" id="cd11301">
    <property type="entry name" value="Fut1_Fut2_like"/>
    <property type="match status" value="1"/>
</dbReference>
<dbReference type="PANTHER" id="PTHR11927:SF9">
    <property type="entry name" value="L-FUCOSYLTRANSFERASE"/>
    <property type="match status" value="1"/>
</dbReference>
<organism evidence="3 4">
    <name type="scientific">Pseudohalocynthiibacter aestuariivivens</name>
    <dbReference type="NCBI Taxonomy" id="1591409"/>
    <lineage>
        <taxon>Bacteria</taxon>
        <taxon>Pseudomonadati</taxon>
        <taxon>Pseudomonadota</taxon>
        <taxon>Alphaproteobacteria</taxon>
        <taxon>Rhodobacterales</taxon>
        <taxon>Paracoccaceae</taxon>
        <taxon>Pseudohalocynthiibacter</taxon>
    </lineage>
</organism>
<keyword evidence="4" id="KW-1185">Reference proteome</keyword>
<dbReference type="Gene3D" id="3.40.50.11350">
    <property type="match status" value="1"/>
</dbReference>
<dbReference type="Proteomes" id="UP001589683">
    <property type="component" value="Unassembled WGS sequence"/>
</dbReference>
<dbReference type="Pfam" id="PF01531">
    <property type="entry name" value="Glyco_transf_11"/>
    <property type="match status" value="1"/>
</dbReference>
<evidence type="ECO:0000256" key="1">
    <source>
        <dbReference type="ARBA" id="ARBA00022676"/>
    </source>
</evidence>
<evidence type="ECO:0000313" key="3">
    <source>
        <dbReference type="EMBL" id="MFB9230923.1"/>
    </source>
</evidence>
<name>A0ABV5JBV2_9RHOB</name>